<dbReference type="Proteomes" id="UP000580839">
    <property type="component" value="Unassembled WGS sequence"/>
</dbReference>
<evidence type="ECO:0000313" key="3">
    <source>
        <dbReference type="Proteomes" id="UP000580839"/>
    </source>
</evidence>
<keyword evidence="1" id="KW-1133">Transmembrane helix</keyword>
<accession>A0A849SJJ0</accession>
<keyword evidence="1" id="KW-0472">Membrane</keyword>
<feature type="transmembrane region" description="Helical" evidence="1">
    <location>
        <begin position="136"/>
        <end position="158"/>
    </location>
</feature>
<feature type="transmembrane region" description="Helical" evidence="1">
    <location>
        <begin position="39"/>
        <end position="57"/>
    </location>
</feature>
<keyword evidence="1" id="KW-0812">Transmembrane</keyword>
<proteinExistence type="predicted"/>
<dbReference type="AlphaFoldDB" id="A0A849SJJ0"/>
<reference evidence="2 3" key="1">
    <citation type="submission" date="2020-04" db="EMBL/GenBank/DDBJ databases">
        <title>Metagenomic profiling of ammonia- and methane-oxidizing microorganisms in a Dutch drinking water treatment plant.</title>
        <authorList>
            <person name="Poghosyan L."/>
            <person name="Leucker S."/>
        </authorList>
    </citation>
    <scope>NUCLEOTIDE SEQUENCE [LARGE SCALE GENOMIC DNA]</scope>
    <source>
        <strain evidence="2">S-RSF-IL-03</strain>
    </source>
</reference>
<sequence length="162" mass="17126">MKNPAVKWGLILGGLGTAWAVVMMSTGWSTDPVMANLAWVNLLFTIIVMISAMRETAAQGKSYGGQVGTGFVVALVSGLVGAIASYILTAFVFPNFLSEVLAMQEEAMRAKGTLEEAQIQQAMEGMAFMFTPPVNAAVGFIFSVCIGTLIALPIAAFVRAKK</sequence>
<dbReference type="EMBL" id="JABFRW010000202">
    <property type="protein sequence ID" value="NOT35562.1"/>
    <property type="molecule type" value="Genomic_DNA"/>
</dbReference>
<dbReference type="Pfam" id="PF13858">
    <property type="entry name" value="DUF4199"/>
    <property type="match status" value="1"/>
</dbReference>
<organism evidence="2 3">
    <name type="scientific">Eiseniibacteriota bacterium</name>
    <dbReference type="NCBI Taxonomy" id="2212470"/>
    <lineage>
        <taxon>Bacteria</taxon>
        <taxon>Candidatus Eiseniibacteriota</taxon>
    </lineage>
</organism>
<name>A0A849SJJ0_UNCEI</name>
<evidence type="ECO:0000256" key="1">
    <source>
        <dbReference type="SAM" id="Phobius"/>
    </source>
</evidence>
<gene>
    <name evidence="2" type="ORF">HOP12_15565</name>
</gene>
<feature type="transmembrane region" description="Helical" evidence="1">
    <location>
        <begin position="69"/>
        <end position="93"/>
    </location>
</feature>
<evidence type="ECO:0000313" key="2">
    <source>
        <dbReference type="EMBL" id="NOT35562.1"/>
    </source>
</evidence>
<dbReference type="InterPro" id="IPR025250">
    <property type="entry name" value="DUF4199"/>
</dbReference>
<comment type="caution">
    <text evidence="2">The sequence shown here is derived from an EMBL/GenBank/DDBJ whole genome shotgun (WGS) entry which is preliminary data.</text>
</comment>
<protein>
    <submittedName>
        <fullName evidence="2">DUF4199 domain-containing protein</fullName>
    </submittedName>
</protein>